<accession>A0ACC0NRK4</accession>
<organism evidence="1 2">
    <name type="scientific">Rhododendron molle</name>
    <name type="common">Chinese azalea</name>
    <name type="synonym">Azalea mollis</name>
    <dbReference type="NCBI Taxonomy" id="49168"/>
    <lineage>
        <taxon>Eukaryota</taxon>
        <taxon>Viridiplantae</taxon>
        <taxon>Streptophyta</taxon>
        <taxon>Embryophyta</taxon>
        <taxon>Tracheophyta</taxon>
        <taxon>Spermatophyta</taxon>
        <taxon>Magnoliopsida</taxon>
        <taxon>eudicotyledons</taxon>
        <taxon>Gunneridae</taxon>
        <taxon>Pentapetalae</taxon>
        <taxon>asterids</taxon>
        <taxon>Ericales</taxon>
        <taxon>Ericaceae</taxon>
        <taxon>Ericoideae</taxon>
        <taxon>Rhodoreae</taxon>
        <taxon>Rhododendron</taxon>
    </lineage>
</organism>
<gene>
    <name evidence="1" type="ORF">RHMOL_Rhmol05G0149000</name>
</gene>
<dbReference type="EMBL" id="CM046392">
    <property type="protein sequence ID" value="KAI8555113.1"/>
    <property type="molecule type" value="Genomic_DNA"/>
</dbReference>
<reference evidence="1" key="1">
    <citation type="submission" date="2022-02" db="EMBL/GenBank/DDBJ databases">
        <title>Plant Genome Project.</title>
        <authorList>
            <person name="Zhang R.-G."/>
        </authorList>
    </citation>
    <scope>NUCLEOTIDE SEQUENCE</scope>
    <source>
        <strain evidence="1">AT1</strain>
    </source>
</reference>
<proteinExistence type="predicted"/>
<comment type="caution">
    <text evidence="1">The sequence shown here is derived from an EMBL/GenBank/DDBJ whole genome shotgun (WGS) entry which is preliminary data.</text>
</comment>
<sequence>MDRNCFMRLCNLIETVGGLSHSRSVCLEEKVAMFLYTIAHYHKNRVVKHHFFRSDQTVSRHFNDVLRAVIRLQGQLLVKLEPITQACTDDRWKICQNCLGALDGTYIDVRVGPSVKPRATGEMAESAADMGYAYDLSKKRAEANDALRKLPITIESRVIVGMAITKDAQKLDHFFNLGDEEKMIMVKKLGGVEVV</sequence>
<keyword evidence="2" id="KW-1185">Reference proteome</keyword>
<protein>
    <submittedName>
        <fullName evidence="1">Uncharacterized protein</fullName>
    </submittedName>
</protein>
<evidence type="ECO:0000313" key="1">
    <source>
        <dbReference type="EMBL" id="KAI8555113.1"/>
    </source>
</evidence>
<dbReference type="Proteomes" id="UP001062846">
    <property type="component" value="Chromosome 5"/>
</dbReference>
<evidence type="ECO:0000313" key="2">
    <source>
        <dbReference type="Proteomes" id="UP001062846"/>
    </source>
</evidence>
<name>A0ACC0NRK4_RHOML</name>